<name>A0A7W7WNR5_9ACTN</name>
<dbReference type="InterPro" id="IPR007627">
    <property type="entry name" value="RNA_pol_sigma70_r2"/>
</dbReference>
<dbReference type="PANTHER" id="PTHR43133">
    <property type="entry name" value="RNA POLYMERASE ECF-TYPE SIGMA FACTO"/>
    <property type="match status" value="1"/>
</dbReference>
<dbReference type="InterPro" id="IPR013249">
    <property type="entry name" value="RNA_pol_sigma70_r4_t2"/>
</dbReference>
<keyword evidence="2" id="KW-0805">Transcription regulation</keyword>
<dbReference type="Gene3D" id="1.10.10.10">
    <property type="entry name" value="Winged helix-like DNA-binding domain superfamily/Winged helix DNA-binding domain"/>
    <property type="match status" value="1"/>
</dbReference>
<keyword evidence="3" id="KW-0731">Sigma factor</keyword>
<sequence>MQWIRNRSVPPPTEESGDADLLRAVAGRQVEALRLLHRRHAPWLRSRLARRCADPDVVDAAVQDTFVAIWRGAHRFTETNSDAAAWIWTIAIRRLLSTLRGAGFRWQSTPVPEIPEQSRTAPSAEEVVLLGIQHGDLGGALSRLSPELRAVIQATVLDGLTVREAAALLGVPEGTAKTRLMRAKARLREYLT</sequence>
<feature type="domain" description="RNA polymerase sigma-70 region 2" evidence="5">
    <location>
        <begin position="36"/>
        <end position="102"/>
    </location>
</feature>
<evidence type="ECO:0000256" key="3">
    <source>
        <dbReference type="ARBA" id="ARBA00023082"/>
    </source>
</evidence>
<dbReference type="GO" id="GO:0016987">
    <property type="term" value="F:sigma factor activity"/>
    <property type="evidence" value="ECO:0007669"/>
    <property type="project" value="UniProtKB-KW"/>
</dbReference>
<evidence type="ECO:0000259" key="5">
    <source>
        <dbReference type="Pfam" id="PF04542"/>
    </source>
</evidence>
<dbReference type="InterPro" id="IPR014284">
    <property type="entry name" value="RNA_pol_sigma-70_dom"/>
</dbReference>
<dbReference type="GO" id="GO:0003677">
    <property type="term" value="F:DNA binding"/>
    <property type="evidence" value="ECO:0007669"/>
    <property type="project" value="InterPro"/>
</dbReference>
<dbReference type="NCBIfam" id="TIGR02937">
    <property type="entry name" value="sigma70-ECF"/>
    <property type="match status" value="1"/>
</dbReference>
<dbReference type="Gene3D" id="1.10.1740.10">
    <property type="match status" value="1"/>
</dbReference>
<dbReference type="Proteomes" id="UP000578819">
    <property type="component" value="Unassembled WGS sequence"/>
</dbReference>
<dbReference type="CDD" id="cd06171">
    <property type="entry name" value="Sigma70_r4"/>
    <property type="match status" value="1"/>
</dbReference>
<dbReference type="PANTHER" id="PTHR43133:SF46">
    <property type="entry name" value="RNA POLYMERASE SIGMA-70 FACTOR ECF SUBFAMILY"/>
    <property type="match status" value="1"/>
</dbReference>
<dbReference type="EMBL" id="JACHJW010000001">
    <property type="protein sequence ID" value="MBB4958456.1"/>
    <property type="molecule type" value="Genomic_DNA"/>
</dbReference>
<dbReference type="InterPro" id="IPR036388">
    <property type="entry name" value="WH-like_DNA-bd_sf"/>
</dbReference>
<dbReference type="GO" id="GO:0006352">
    <property type="term" value="P:DNA-templated transcription initiation"/>
    <property type="evidence" value="ECO:0007669"/>
    <property type="project" value="InterPro"/>
</dbReference>
<dbReference type="SUPFAM" id="SSF88659">
    <property type="entry name" value="Sigma3 and sigma4 domains of RNA polymerase sigma factors"/>
    <property type="match status" value="1"/>
</dbReference>
<keyword evidence="8" id="KW-1185">Reference proteome</keyword>
<keyword evidence="4" id="KW-0804">Transcription</keyword>
<accession>A0A7W7WNR5</accession>
<reference evidence="7 8" key="1">
    <citation type="submission" date="2020-08" db="EMBL/GenBank/DDBJ databases">
        <title>Sequencing the genomes of 1000 actinobacteria strains.</title>
        <authorList>
            <person name="Klenk H.-P."/>
        </authorList>
    </citation>
    <scope>NUCLEOTIDE SEQUENCE [LARGE SCALE GENOMIC DNA]</scope>
    <source>
        <strain evidence="7 8">DSM 45886</strain>
    </source>
</reference>
<dbReference type="InterPro" id="IPR013324">
    <property type="entry name" value="RNA_pol_sigma_r3/r4-like"/>
</dbReference>
<evidence type="ECO:0000256" key="1">
    <source>
        <dbReference type="ARBA" id="ARBA00010641"/>
    </source>
</evidence>
<comment type="similarity">
    <text evidence="1">Belongs to the sigma-70 factor family. ECF subfamily.</text>
</comment>
<dbReference type="AlphaFoldDB" id="A0A7W7WNR5"/>
<evidence type="ECO:0000256" key="2">
    <source>
        <dbReference type="ARBA" id="ARBA00023015"/>
    </source>
</evidence>
<dbReference type="SUPFAM" id="SSF88946">
    <property type="entry name" value="Sigma2 domain of RNA polymerase sigma factors"/>
    <property type="match status" value="1"/>
</dbReference>
<dbReference type="Pfam" id="PF08281">
    <property type="entry name" value="Sigma70_r4_2"/>
    <property type="match status" value="1"/>
</dbReference>
<evidence type="ECO:0000259" key="6">
    <source>
        <dbReference type="Pfam" id="PF08281"/>
    </source>
</evidence>
<dbReference type="RefSeq" id="WP_184534544.1">
    <property type="nucleotide sequence ID" value="NZ_JACHJW010000001.1"/>
</dbReference>
<evidence type="ECO:0000313" key="8">
    <source>
        <dbReference type="Proteomes" id="UP000578819"/>
    </source>
</evidence>
<feature type="domain" description="RNA polymerase sigma factor 70 region 4 type 2" evidence="6">
    <location>
        <begin position="137"/>
        <end position="187"/>
    </location>
</feature>
<dbReference type="InterPro" id="IPR039425">
    <property type="entry name" value="RNA_pol_sigma-70-like"/>
</dbReference>
<dbReference type="Pfam" id="PF04542">
    <property type="entry name" value="Sigma70_r2"/>
    <property type="match status" value="1"/>
</dbReference>
<organism evidence="7 8">
    <name type="scientific">Micromonospora polyrhachis</name>
    <dbReference type="NCBI Taxonomy" id="1282883"/>
    <lineage>
        <taxon>Bacteria</taxon>
        <taxon>Bacillati</taxon>
        <taxon>Actinomycetota</taxon>
        <taxon>Actinomycetes</taxon>
        <taxon>Micromonosporales</taxon>
        <taxon>Micromonosporaceae</taxon>
        <taxon>Micromonospora</taxon>
    </lineage>
</organism>
<dbReference type="InterPro" id="IPR013325">
    <property type="entry name" value="RNA_pol_sigma_r2"/>
</dbReference>
<comment type="caution">
    <text evidence="7">The sequence shown here is derived from an EMBL/GenBank/DDBJ whole genome shotgun (WGS) entry which is preliminary data.</text>
</comment>
<proteinExistence type="inferred from homology"/>
<protein>
    <submittedName>
        <fullName evidence="7">RNA polymerase sigma-70 factor (ECF subfamily)</fullName>
    </submittedName>
</protein>
<evidence type="ECO:0000256" key="4">
    <source>
        <dbReference type="ARBA" id="ARBA00023163"/>
    </source>
</evidence>
<evidence type="ECO:0000313" key="7">
    <source>
        <dbReference type="EMBL" id="MBB4958456.1"/>
    </source>
</evidence>
<gene>
    <name evidence="7" type="ORF">FHR38_002189</name>
</gene>